<dbReference type="InterPro" id="IPR051706">
    <property type="entry name" value="Glycosyltransferase_domain"/>
</dbReference>
<evidence type="ECO:0000256" key="1">
    <source>
        <dbReference type="ARBA" id="ARBA00022679"/>
    </source>
</evidence>
<dbReference type="AlphaFoldDB" id="A0AAD3HFP5"/>
<keyword evidence="2" id="KW-0812">Transmembrane</keyword>
<dbReference type="PANTHER" id="PTHR32385">
    <property type="entry name" value="MANNOSYL PHOSPHORYLINOSITOL CERAMIDE SYNTHASE"/>
    <property type="match status" value="1"/>
</dbReference>
<evidence type="ECO:0000313" key="3">
    <source>
        <dbReference type="EMBL" id="GFH61591.1"/>
    </source>
</evidence>
<gene>
    <name evidence="3" type="ORF">CTEN210_18067</name>
</gene>
<comment type="caution">
    <text evidence="3">The sequence shown here is derived from an EMBL/GenBank/DDBJ whole genome shotgun (WGS) entry which is preliminary data.</text>
</comment>
<sequence>MKKKALVKKTCVVNTFIGVTILWFLLGSVLMHNLISKNHDIHEIKHRIQTKEDGKIIPKQPYEYNKLLDELDEISGGANAKDLTCPPPLVPFQNIIRRNNFDPKDRIPKILHFTMPSRCIPQDIYRTIQKWTNTLPQYSIFFHDDTAVEKLLSQEWNEFPLLQDALICVLFKGAMRIDVWRILLLYKYGGIYSDIDNWPRPKMNQKVIRNDVSAWFLTDFMDRPSQWFIAIEKHHPILYLTMHKIIDNLMKLQTLWRIEVVFVTGPYALKEGYFHFLNSKGLSRDDAVKQMLKIGSATKDILDTLNKDDEVMVGMENKQVIKLWNGKQAGRQFVGNKIGYDDIVPHPFNATLNITRGERIHIESGMEHWEKVNYRSNKDLKTKGIKQSLTCKQYIDNVKSGSMKQLEPW</sequence>
<dbReference type="GO" id="GO:0016020">
    <property type="term" value="C:membrane"/>
    <property type="evidence" value="ECO:0007669"/>
    <property type="project" value="GOC"/>
</dbReference>
<dbReference type="GO" id="GO:0000030">
    <property type="term" value="F:mannosyltransferase activity"/>
    <property type="evidence" value="ECO:0007669"/>
    <property type="project" value="TreeGrafter"/>
</dbReference>
<dbReference type="Proteomes" id="UP001054902">
    <property type="component" value="Unassembled WGS sequence"/>
</dbReference>
<keyword evidence="2" id="KW-1133">Transmembrane helix</keyword>
<accession>A0AAD3HFP5</accession>
<dbReference type="GO" id="GO:0051999">
    <property type="term" value="P:mannosyl-inositol phosphorylceramide biosynthetic process"/>
    <property type="evidence" value="ECO:0007669"/>
    <property type="project" value="TreeGrafter"/>
</dbReference>
<evidence type="ECO:0000313" key="4">
    <source>
        <dbReference type="Proteomes" id="UP001054902"/>
    </source>
</evidence>
<protein>
    <submittedName>
        <fullName evidence="3">Uncharacterized protein</fullName>
    </submittedName>
</protein>
<proteinExistence type="predicted"/>
<reference evidence="3 4" key="1">
    <citation type="journal article" date="2021" name="Sci. Rep.">
        <title>The genome of the diatom Chaetoceros tenuissimus carries an ancient integrated fragment of an extant virus.</title>
        <authorList>
            <person name="Hongo Y."/>
            <person name="Kimura K."/>
            <person name="Takaki Y."/>
            <person name="Yoshida Y."/>
            <person name="Baba S."/>
            <person name="Kobayashi G."/>
            <person name="Nagasaki K."/>
            <person name="Hano T."/>
            <person name="Tomaru Y."/>
        </authorList>
    </citation>
    <scope>NUCLEOTIDE SEQUENCE [LARGE SCALE GENOMIC DNA]</scope>
    <source>
        <strain evidence="3 4">NIES-3715</strain>
    </source>
</reference>
<dbReference type="InterPro" id="IPR007577">
    <property type="entry name" value="GlycoTrfase_DXD_sugar-bd_CS"/>
</dbReference>
<evidence type="ECO:0000256" key="2">
    <source>
        <dbReference type="SAM" id="Phobius"/>
    </source>
</evidence>
<keyword evidence="2" id="KW-0472">Membrane</keyword>
<keyword evidence="4" id="KW-1185">Reference proteome</keyword>
<feature type="transmembrane region" description="Helical" evidence="2">
    <location>
        <begin position="12"/>
        <end position="35"/>
    </location>
</feature>
<dbReference type="PANTHER" id="PTHR32385:SF15">
    <property type="entry name" value="INOSITOL PHOSPHOCERAMIDE MANNOSYLTRANSFERASE 1"/>
    <property type="match status" value="1"/>
</dbReference>
<dbReference type="InterPro" id="IPR029044">
    <property type="entry name" value="Nucleotide-diphossugar_trans"/>
</dbReference>
<dbReference type="Pfam" id="PF04488">
    <property type="entry name" value="Gly_transf_sug"/>
    <property type="match status" value="1"/>
</dbReference>
<dbReference type="EMBL" id="BLLK01000074">
    <property type="protein sequence ID" value="GFH61591.1"/>
    <property type="molecule type" value="Genomic_DNA"/>
</dbReference>
<keyword evidence="1" id="KW-0808">Transferase</keyword>
<name>A0AAD3HFP5_9STRA</name>
<dbReference type="SUPFAM" id="SSF53448">
    <property type="entry name" value="Nucleotide-diphospho-sugar transferases"/>
    <property type="match status" value="1"/>
</dbReference>
<dbReference type="Gene3D" id="3.90.550.20">
    <property type="match status" value="1"/>
</dbReference>
<organism evidence="3 4">
    <name type="scientific">Chaetoceros tenuissimus</name>
    <dbReference type="NCBI Taxonomy" id="426638"/>
    <lineage>
        <taxon>Eukaryota</taxon>
        <taxon>Sar</taxon>
        <taxon>Stramenopiles</taxon>
        <taxon>Ochrophyta</taxon>
        <taxon>Bacillariophyta</taxon>
        <taxon>Coscinodiscophyceae</taxon>
        <taxon>Chaetocerotophycidae</taxon>
        <taxon>Chaetocerotales</taxon>
        <taxon>Chaetocerotaceae</taxon>
        <taxon>Chaetoceros</taxon>
    </lineage>
</organism>